<keyword evidence="1" id="KW-0812">Transmembrane</keyword>
<comment type="caution">
    <text evidence="2">The sequence shown here is derived from an EMBL/GenBank/DDBJ whole genome shotgun (WGS) entry which is preliminary data.</text>
</comment>
<protein>
    <submittedName>
        <fullName evidence="2">Uncharacterized protein</fullName>
    </submittedName>
</protein>
<proteinExistence type="predicted"/>
<keyword evidence="1" id="KW-0472">Membrane</keyword>
<evidence type="ECO:0000313" key="3">
    <source>
        <dbReference type="Proteomes" id="UP000295122"/>
    </source>
</evidence>
<sequence length="127" mass="14160">MIRGAVRRETTPDQFRRLHGLFMRHFGMAVGFAWAFSIIAATQAPWTRNLRGLIDPTARPESTLAFLFGLPLLLAVGWFTAHIGQDLMRRTSMLRHLVLEFAVAFAAVFVVFALSIHRAVAAILVGL</sequence>
<keyword evidence="3" id="KW-1185">Reference proteome</keyword>
<feature type="transmembrane region" description="Helical" evidence="1">
    <location>
        <begin position="64"/>
        <end position="85"/>
    </location>
</feature>
<keyword evidence="1" id="KW-1133">Transmembrane helix</keyword>
<dbReference type="RefSeq" id="WP_133770411.1">
    <property type="nucleotide sequence ID" value="NZ_SNZR01000013.1"/>
</dbReference>
<dbReference type="OrthoDB" id="7995113at2"/>
<dbReference type="EMBL" id="SNZR01000013">
    <property type="protein sequence ID" value="TDR89640.1"/>
    <property type="molecule type" value="Genomic_DNA"/>
</dbReference>
<reference evidence="2 3" key="1">
    <citation type="submission" date="2019-03" db="EMBL/GenBank/DDBJ databases">
        <title>Genomic Encyclopedia of Type Strains, Phase IV (KMG-IV): sequencing the most valuable type-strain genomes for metagenomic binning, comparative biology and taxonomic classification.</title>
        <authorList>
            <person name="Goeker M."/>
        </authorList>
    </citation>
    <scope>NUCLEOTIDE SEQUENCE [LARGE SCALE GENOMIC DNA]</scope>
    <source>
        <strain evidence="2 3">DSM 25903</strain>
    </source>
</reference>
<feature type="transmembrane region" description="Helical" evidence="1">
    <location>
        <begin position="21"/>
        <end position="44"/>
    </location>
</feature>
<name>A0A4R7BV03_9HYPH</name>
<accession>A0A4R7BV03</accession>
<dbReference type="AlphaFoldDB" id="A0A4R7BV03"/>
<feature type="transmembrane region" description="Helical" evidence="1">
    <location>
        <begin position="97"/>
        <end position="125"/>
    </location>
</feature>
<gene>
    <name evidence="2" type="ORF">EV668_2475</name>
</gene>
<evidence type="ECO:0000256" key="1">
    <source>
        <dbReference type="SAM" id="Phobius"/>
    </source>
</evidence>
<dbReference type="Proteomes" id="UP000295122">
    <property type="component" value="Unassembled WGS sequence"/>
</dbReference>
<organism evidence="2 3">
    <name type="scientific">Enterovirga rhinocerotis</name>
    <dbReference type="NCBI Taxonomy" id="1339210"/>
    <lineage>
        <taxon>Bacteria</taxon>
        <taxon>Pseudomonadati</taxon>
        <taxon>Pseudomonadota</taxon>
        <taxon>Alphaproteobacteria</taxon>
        <taxon>Hyphomicrobiales</taxon>
        <taxon>Methylobacteriaceae</taxon>
        <taxon>Enterovirga</taxon>
    </lineage>
</organism>
<evidence type="ECO:0000313" key="2">
    <source>
        <dbReference type="EMBL" id="TDR89640.1"/>
    </source>
</evidence>